<gene>
    <name evidence="1" type="ORF">G7Y89_g11136</name>
</gene>
<dbReference type="AlphaFoldDB" id="A0A8H4RE81"/>
<comment type="caution">
    <text evidence="1">The sequence shown here is derived from an EMBL/GenBank/DDBJ whole genome shotgun (WGS) entry which is preliminary data.</text>
</comment>
<evidence type="ECO:0000313" key="1">
    <source>
        <dbReference type="EMBL" id="KAF4627021.1"/>
    </source>
</evidence>
<sequence length="297" mass="32625">MSNEPKAIYLLPTEGDGFGSFKIANSPSQISRPLITSYKKSQALRFRVSLVGVVHGTLSTGEPASLIVTEFRFESGDAAQRFRAATINYVFLPEDETSDGPGPEIYDIAPSGAWLMEPADTPSYTTVTSNSDDPPSSPVFEQPRMLARRDSIDSTTTTRHVTRVRWEFIQAYEPQGRSSLTGHTIRGGERGGKNIAIWNLRENPSTKSGIPTVLQTAVLLKRSSNANFVATLEIQAEVDLRYAMSEALKKIAGLMPRSNALHFKVDQQRLGNIGMIDDTSLDKVSLGQYINAVSTRR</sequence>
<name>A0A8H4RE81_9HELO</name>
<evidence type="ECO:0000313" key="2">
    <source>
        <dbReference type="Proteomes" id="UP000566819"/>
    </source>
</evidence>
<organism evidence="1 2">
    <name type="scientific">Cudoniella acicularis</name>
    <dbReference type="NCBI Taxonomy" id="354080"/>
    <lineage>
        <taxon>Eukaryota</taxon>
        <taxon>Fungi</taxon>
        <taxon>Dikarya</taxon>
        <taxon>Ascomycota</taxon>
        <taxon>Pezizomycotina</taxon>
        <taxon>Leotiomycetes</taxon>
        <taxon>Helotiales</taxon>
        <taxon>Tricladiaceae</taxon>
        <taxon>Cudoniella</taxon>
    </lineage>
</organism>
<reference evidence="1 2" key="1">
    <citation type="submission" date="2020-03" db="EMBL/GenBank/DDBJ databases">
        <title>Draft Genome Sequence of Cudoniella acicularis.</title>
        <authorList>
            <person name="Buettner E."/>
            <person name="Kellner H."/>
        </authorList>
    </citation>
    <scope>NUCLEOTIDE SEQUENCE [LARGE SCALE GENOMIC DNA]</scope>
    <source>
        <strain evidence="1 2">DSM 108380</strain>
    </source>
</reference>
<dbReference type="Proteomes" id="UP000566819">
    <property type="component" value="Unassembled WGS sequence"/>
</dbReference>
<proteinExistence type="predicted"/>
<accession>A0A8H4RE81</accession>
<keyword evidence="2" id="KW-1185">Reference proteome</keyword>
<protein>
    <submittedName>
        <fullName evidence="1">Uncharacterized protein</fullName>
    </submittedName>
</protein>
<dbReference type="OrthoDB" id="5030973at2759"/>
<dbReference type="EMBL" id="JAAMPI010001042">
    <property type="protein sequence ID" value="KAF4627021.1"/>
    <property type="molecule type" value="Genomic_DNA"/>
</dbReference>